<comment type="caution">
    <text evidence="2">The sequence shown here is derived from an EMBL/GenBank/DDBJ whole genome shotgun (WGS) entry which is preliminary data.</text>
</comment>
<dbReference type="EMBL" id="JACHXJ010000003">
    <property type="protein sequence ID" value="MBB3129447.1"/>
    <property type="molecule type" value="Genomic_DNA"/>
</dbReference>
<evidence type="ECO:0000313" key="3">
    <source>
        <dbReference type="Proteomes" id="UP000517523"/>
    </source>
</evidence>
<evidence type="ECO:0000256" key="1">
    <source>
        <dbReference type="SAM" id="MobiDB-lite"/>
    </source>
</evidence>
<feature type="region of interest" description="Disordered" evidence="1">
    <location>
        <begin position="53"/>
        <end position="95"/>
    </location>
</feature>
<protein>
    <submittedName>
        <fullName evidence="2">Putative Zn-finger protein</fullName>
    </submittedName>
</protein>
<dbReference type="Proteomes" id="UP000517523">
    <property type="component" value="Unassembled WGS sequence"/>
</dbReference>
<feature type="compositionally biased region" description="Low complexity" evidence="1">
    <location>
        <begin position="77"/>
        <end position="93"/>
    </location>
</feature>
<organism evidence="2 3">
    <name type="scientific">Paenibacillus rhizosphaerae</name>
    <dbReference type="NCBI Taxonomy" id="297318"/>
    <lineage>
        <taxon>Bacteria</taxon>
        <taxon>Bacillati</taxon>
        <taxon>Bacillota</taxon>
        <taxon>Bacilli</taxon>
        <taxon>Bacillales</taxon>
        <taxon>Paenibacillaceae</taxon>
        <taxon>Paenibacillus</taxon>
    </lineage>
</organism>
<reference evidence="2 3" key="1">
    <citation type="submission" date="2020-08" db="EMBL/GenBank/DDBJ databases">
        <title>Genomic Encyclopedia of Type Strains, Phase III (KMG-III): the genomes of soil and plant-associated and newly described type strains.</title>
        <authorList>
            <person name="Whitman W."/>
        </authorList>
    </citation>
    <scope>NUCLEOTIDE SEQUENCE [LARGE SCALE GENOMIC DNA]</scope>
    <source>
        <strain evidence="2 3">CECT 5831</strain>
    </source>
</reference>
<sequence length="124" mass="13538">MTSVEQIRSLSQTSPADVTRDLTFMFEEGLLPEGRIINGTVYIHQQAFDDYFNDEYDEEYEDGDSSSDETGHGRIEGSPSGFEPPGSGHPSSPKTVECPGCGARVFLGAEQEKECEYCGNVVCA</sequence>
<evidence type="ECO:0000313" key="2">
    <source>
        <dbReference type="EMBL" id="MBB3129447.1"/>
    </source>
</evidence>
<proteinExistence type="predicted"/>
<dbReference type="AlphaFoldDB" id="A0A839TXS6"/>
<feature type="compositionally biased region" description="Acidic residues" evidence="1">
    <location>
        <begin position="53"/>
        <end position="67"/>
    </location>
</feature>
<dbReference type="RefSeq" id="WP_183583614.1">
    <property type="nucleotide sequence ID" value="NZ_JACHXJ010000003.1"/>
</dbReference>
<accession>A0A839TXS6</accession>
<name>A0A839TXS6_9BACL</name>
<gene>
    <name evidence="2" type="ORF">FHS19_004122</name>
</gene>